<dbReference type="Gene3D" id="2.60.120.260">
    <property type="entry name" value="Galactose-binding domain-like"/>
    <property type="match status" value="1"/>
</dbReference>
<organism evidence="4 5">
    <name type="scientific">Chitinophaga niabensis</name>
    <dbReference type="NCBI Taxonomy" id="536979"/>
    <lineage>
        <taxon>Bacteria</taxon>
        <taxon>Pseudomonadati</taxon>
        <taxon>Bacteroidota</taxon>
        <taxon>Chitinophagia</taxon>
        <taxon>Chitinophagales</taxon>
        <taxon>Chitinophagaceae</taxon>
        <taxon>Chitinophaga</taxon>
    </lineage>
</organism>
<keyword evidence="4" id="KW-0378">Hydrolase</keyword>
<accession>A0A1N6K0W7</accession>
<proteinExistence type="inferred from homology"/>
<dbReference type="PROSITE" id="PS51762">
    <property type="entry name" value="GH16_2"/>
    <property type="match status" value="1"/>
</dbReference>
<dbReference type="SUPFAM" id="SSF69322">
    <property type="entry name" value="Tricorn protease domain 2"/>
    <property type="match status" value="1"/>
</dbReference>
<feature type="signal peptide" evidence="2">
    <location>
        <begin position="1"/>
        <end position="22"/>
    </location>
</feature>
<protein>
    <submittedName>
        <fullName evidence="4">Glycosyl hydrolases family 16</fullName>
    </submittedName>
</protein>
<dbReference type="SUPFAM" id="SSF49899">
    <property type="entry name" value="Concanavalin A-like lectins/glucanases"/>
    <property type="match status" value="1"/>
</dbReference>
<evidence type="ECO:0000259" key="3">
    <source>
        <dbReference type="PROSITE" id="PS51762"/>
    </source>
</evidence>
<sequence length="855" mass="92650">MRKTVHAIALFLLFALQSQAQAPSGYTLTWSDEFNTSTLDTTMWKYRIGSSGTSYQRSENVAQDSGKIRIDLKKESFMGKEFTGGGIITKTPRRYGYYEVSVKIDGGYGWHEAFWTSWLSGFDDPNAGSSQTMNRIEIDCFEHYPDYAANYYTYGTIQWYPIQGNANRDYRTVTENLTTSYNTFGFEYTPDYLNYFYNGTLVKTIDTRALPTHDLYLWLSGIATKPNATDSGAVFFDYLRCYEISPANYNTRKTAFIAYLDSLKLPVQSTGHDLWIEAEDFKDPKNWTKEFDENATVLKGFTSRVAGRDSSELTATTTIRIDSAGTYKLWVRARDFAIGPGTRKFKVFVNGQLVAGEFGTHGINGYAWQNGGTFYLPKGNVTIKIFDSSQNFARCDKLLLTTDTAFVPVGSGGNSNVLHVEPLLDFPPFIAGNIVVTRIGDGTAALVTGNAHPVFLDEYTPAGVLVRSIPMPVAAIGLNKKLTLAVSATNHTEGYLSRSPDGRFLALAGYDAAPGLASVSTSTLNRVIGIVNAAGTINTTTSLNTFSGVVVRSAVTSNGTDIWTTGGNNGIRYTTLGSAASVALATQTGRCLQIFDNQLYTSTTATNYRIAKIGTGLPKTAGQILTNLPGFATASGSPYGIYFADLSTSVAGLDVMYVAEEGTNALSKYSLVSGSWVLNGKIGSIADTYRGLTGEQSDGHVVLYATRKNSEIVAVLDTTGYNASFAGMPVTLLATTPTNTLIRGIALAPDTSAALMHSGLAVAAEPARAVSSASLQVIPQSDRQTLQVIIQAKEKMQGFLQIVNIGSGKIVHAQAITAEKGRSNYTVRIKDRTAGLYIASYQTGAEKLDCKFFKQ</sequence>
<dbReference type="AlphaFoldDB" id="A0A1N6K0W7"/>
<dbReference type="Pfam" id="PF00722">
    <property type="entry name" value="Glyco_hydro_16"/>
    <property type="match status" value="1"/>
</dbReference>
<reference evidence="4 5" key="1">
    <citation type="submission" date="2016-11" db="EMBL/GenBank/DDBJ databases">
        <authorList>
            <person name="Jaros S."/>
            <person name="Januszkiewicz K."/>
            <person name="Wedrychowicz H."/>
        </authorList>
    </citation>
    <scope>NUCLEOTIDE SEQUENCE [LARGE SCALE GENOMIC DNA]</scope>
    <source>
        <strain evidence="4 5">DSM 24787</strain>
    </source>
</reference>
<dbReference type="RefSeq" id="WP_074242107.1">
    <property type="nucleotide sequence ID" value="NZ_FSRA01000002.1"/>
</dbReference>
<dbReference type="OrthoDB" id="740055at2"/>
<keyword evidence="2" id="KW-0732">Signal</keyword>
<evidence type="ECO:0000313" key="5">
    <source>
        <dbReference type="Proteomes" id="UP000185003"/>
    </source>
</evidence>
<dbReference type="Proteomes" id="UP000185003">
    <property type="component" value="Unassembled WGS sequence"/>
</dbReference>
<feature type="chain" id="PRO_5012275052" evidence="2">
    <location>
        <begin position="23"/>
        <end position="855"/>
    </location>
</feature>
<comment type="similarity">
    <text evidence="1">Belongs to the glycosyl hydrolase 16 family.</text>
</comment>
<dbReference type="EMBL" id="FSRA01000002">
    <property type="protein sequence ID" value="SIO49966.1"/>
    <property type="molecule type" value="Genomic_DNA"/>
</dbReference>
<dbReference type="Gene3D" id="2.60.120.200">
    <property type="match status" value="1"/>
</dbReference>
<keyword evidence="5" id="KW-1185">Reference proteome</keyword>
<dbReference type="GO" id="GO:0005975">
    <property type="term" value="P:carbohydrate metabolic process"/>
    <property type="evidence" value="ECO:0007669"/>
    <property type="project" value="InterPro"/>
</dbReference>
<gene>
    <name evidence="4" type="ORF">SAMN04488055_4813</name>
</gene>
<name>A0A1N6K0W7_9BACT</name>
<dbReference type="GO" id="GO:0004553">
    <property type="term" value="F:hydrolase activity, hydrolyzing O-glycosyl compounds"/>
    <property type="evidence" value="ECO:0007669"/>
    <property type="project" value="InterPro"/>
</dbReference>
<evidence type="ECO:0000256" key="2">
    <source>
        <dbReference type="SAM" id="SignalP"/>
    </source>
</evidence>
<evidence type="ECO:0000256" key="1">
    <source>
        <dbReference type="ARBA" id="ARBA00006865"/>
    </source>
</evidence>
<dbReference type="InterPro" id="IPR000757">
    <property type="entry name" value="Beta-glucanase-like"/>
</dbReference>
<evidence type="ECO:0000313" key="4">
    <source>
        <dbReference type="EMBL" id="SIO49966.1"/>
    </source>
</evidence>
<dbReference type="InterPro" id="IPR013320">
    <property type="entry name" value="ConA-like_dom_sf"/>
</dbReference>
<dbReference type="STRING" id="536979.SAMN04488055_4813"/>
<feature type="domain" description="GH16" evidence="3">
    <location>
        <begin position="17"/>
        <end position="247"/>
    </location>
</feature>